<dbReference type="Proteomes" id="UP000887564">
    <property type="component" value="Unplaced"/>
</dbReference>
<keyword evidence="1" id="KW-1185">Reference proteome</keyword>
<dbReference type="WBParaSite" id="PEQ_0000223601-mRNA-1">
    <property type="protein sequence ID" value="PEQ_0000223601-mRNA-1"/>
    <property type="gene ID" value="PEQ_0000223601"/>
</dbReference>
<dbReference type="AlphaFoldDB" id="A0A914R6Z5"/>
<accession>A0A914R6Z5</accession>
<name>A0A914R6Z5_PAREQ</name>
<reference evidence="2" key="1">
    <citation type="submission" date="2022-11" db="UniProtKB">
        <authorList>
            <consortium name="WormBaseParasite"/>
        </authorList>
    </citation>
    <scope>IDENTIFICATION</scope>
</reference>
<protein>
    <submittedName>
        <fullName evidence="2">Uncharacterized protein</fullName>
    </submittedName>
</protein>
<evidence type="ECO:0000313" key="2">
    <source>
        <dbReference type="WBParaSite" id="PEQ_0000223601-mRNA-1"/>
    </source>
</evidence>
<evidence type="ECO:0000313" key="1">
    <source>
        <dbReference type="Proteomes" id="UP000887564"/>
    </source>
</evidence>
<proteinExistence type="predicted"/>
<organism evidence="1 2">
    <name type="scientific">Parascaris equorum</name>
    <name type="common">Equine roundworm</name>
    <dbReference type="NCBI Taxonomy" id="6256"/>
    <lineage>
        <taxon>Eukaryota</taxon>
        <taxon>Metazoa</taxon>
        <taxon>Ecdysozoa</taxon>
        <taxon>Nematoda</taxon>
        <taxon>Chromadorea</taxon>
        <taxon>Rhabditida</taxon>
        <taxon>Spirurina</taxon>
        <taxon>Ascaridomorpha</taxon>
        <taxon>Ascaridoidea</taxon>
        <taxon>Ascarididae</taxon>
        <taxon>Parascaris</taxon>
    </lineage>
</organism>
<sequence length="45" mass="5252">MDIVMATSAVSCVYAQSDVMQKEVYLFERIDSGAVRWVYRLIFFL</sequence>